<keyword evidence="3" id="KW-1185">Reference proteome</keyword>
<sequence length="76" mass="9038">MYTSNHDHFTESSYDNDDGDVEKFEYGDYEYEMSFEEFDEFESVDNESFLNDDKPENHTSDEVAAQFIEPSVPMLW</sequence>
<protein>
    <submittedName>
        <fullName evidence="2">Uncharacterized protein</fullName>
    </submittedName>
</protein>
<feature type="compositionally biased region" description="Basic and acidic residues" evidence="1">
    <location>
        <begin position="1"/>
        <end position="10"/>
    </location>
</feature>
<dbReference type="Proteomes" id="UP001291623">
    <property type="component" value="Unassembled WGS sequence"/>
</dbReference>
<name>A0AAE1SNF9_9SOLA</name>
<evidence type="ECO:0000256" key="1">
    <source>
        <dbReference type="SAM" id="MobiDB-lite"/>
    </source>
</evidence>
<gene>
    <name evidence="2" type="ORF">RND71_008225</name>
</gene>
<organism evidence="2 3">
    <name type="scientific">Anisodus tanguticus</name>
    <dbReference type="NCBI Taxonomy" id="243964"/>
    <lineage>
        <taxon>Eukaryota</taxon>
        <taxon>Viridiplantae</taxon>
        <taxon>Streptophyta</taxon>
        <taxon>Embryophyta</taxon>
        <taxon>Tracheophyta</taxon>
        <taxon>Spermatophyta</taxon>
        <taxon>Magnoliopsida</taxon>
        <taxon>eudicotyledons</taxon>
        <taxon>Gunneridae</taxon>
        <taxon>Pentapetalae</taxon>
        <taxon>asterids</taxon>
        <taxon>lamiids</taxon>
        <taxon>Solanales</taxon>
        <taxon>Solanaceae</taxon>
        <taxon>Solanoideae</taxon>
        <taxon>Hyoscyameae</taxon>
        <taxon>Anisodus</taxon>
    </lineage>
</organism>
<reference evidence="2" key="1">
    <citation type="submission" date="2023-12" db="EMBL/GenBank/DDBJ databases">
        <title>Genome assembly of Anisodus tanguticus.</title>
        <authorList>
            <person name="Wang Y.-J."/>
        </authorList>
    </citation>
    <scope>NUCLEOTIDE SEQUENCE</scope>
    <source>
        <strain evidence="2">KB-2021</strain>
        <tissue evidence="2">Leaf</tissue>
    </source>
</reference>
<dbReference type="AlphaFoldDB" id="A0AAE1SNF9"/>
<evidence type="ECO:0000313" key="3">
    <source>
        <dbReference type="Proteomes" id="UP001291623"/>
    </source>
</evidence>
<feature type="region of interest" description="Disordered" evidence="1">
    <location>
        <begin position="1"/>
        <end position="21"/>
    </location>
</feature>
<proteinExistence type="predicted"/>
<comment type="caution">
    <text evidence="2">The sequence shown here is derived from an EMBL/GenBank/DDBJ whole genome shotgun (WGS) entry which is preliminary data.</text>
</comment>
<accession>A0AAE1SNF9</accession>
<evidence type="ECO:0000313" key="2">
    <source>
        <dbReference type="EMBL" id="KAK4372841.1"/>
    </source>
</evidence>
<dbReference type="EMBL" id="JAVYJV010000004">
    <property type="protein sequence ID" value="KAK4372841.1"/>
    <property type="molecule type" value="Genomic_DNA"/>
</dbReference>